<accession>A0A437M916</accession>
<dbReference type="Proteomes" id="UP000282971">
    <property type="component" value="Unassembled WGS sequence"/>
</dbReference>
<dbReference type="InterPro" id="IPR003673">
    <property type="entry name" value="CoA-Trfase_fam_III"/>
</dbReference>
<dbReference type="SUPFAM" id="SSF89796">
    <property type="entry name" value="CoA-transferase family III (CaiB/BaiF)"/>
    <property type="match status" value="1"/>
</dbReference>
<protein>
    <submittedName>
        <fullName evidence="2">CoA transferase</fullName>
    </submittedName>
</protein>
<dbReference type="GO" id="GO:0016740">
    <property type="term" value="F:transferase activity"/>
    <property type="evidence" value="ECO:0007669"/>
    <property type="project" value="UniProtKB-KW"/>
</dbReference>
<dbReference type="InterPro" id="IPR023606">
    <property type="entry name" value="CoA-Trfase_III_dom_1_sf"/>
</dbReference>
<gene>
    <name evidence="2" type="ORF">EOD43_10255</name>
</gene>
<comment type="caution">
    <text evidence="2">The sequence shown here is derived from an EMBL/GenBank/DDBJ whole genome shotgun (WGS) entry which is preliminary data.</text>
</comment>
<dbReference type="InterPro" id="IPR044855">
    <property type="entry name" value="CoA-Trfase_III_dom3_sf"/>
</dbReference>
<reference evidence="2 3" key="1">
    <citation type="submission" date="2019-01" db="EMBL/GenBank/DDBJ databases">
        <authorList>
            <person name="Chen W.-M."/>
        </authorList>
    </citation>
    <scope>NUCLEOTIDE SEQUENCE [LARGE SCALE GENOMIC DNA]</scope>
    <source>
        <strain evidence="2 3">CCP-7</strain>
    </source>
</reference>
<dbReference type="RefSeq" id="WP_127743483.1">
    <property type="nucleotide sequence ID" value="NZ_SACN01000001.1"/>
</dbReference>
<dbReference type="Pfam" id="PF02515">
    <property type="entry name" value="CoA_transf_3"/>
    <property type="match status" value="1"/>
</dbReference>
<organism evidence="2 3">
    <name type="scientific">Sphingomonas crocodyli</name>
    <dbReference type="NCBI Taxonomy" id="1979270"/>
    <lineage>
        <taxon>Bacteria</taxon>
        <taxon>Pseudomonadati</taxon>
        <taxon>Pseudomonadota</taxon>
        <taxon>Alphaproteobacteria</taxon>
        <taxon>Sphingomonadales</taxon>
        <taxon>Sphingomonadaceae</taxon>
        <taxon>Sphingomonas</taxon>
    </lineage>
</organism>
<dbReference type="Gene3D" id="3.40.50.10540">
    <property type="entry name" value="Crotonobetainyl-coa:carnitine coa-transferase, domain 1"/>
    <property type="match status" value="1"/>
</dbReference>
<dbReference type="Gene3D" id="3.30.1540.10">
    <property type="entry name" value="formyl-coa transferase, domain 3"/>
    <property type="match status" value="1"/>
</dbReference>
<evidence type="ECO:0000313" key="2">
    <source>
        <dbReference type="EMBL" id="RVT94211.1"/>
    </source>
</evidence>
<dbReference type="AlphaFoldDB" id="A0A437M916"/>
<dbReference type="PANTHER" id="PTHR48228:SF5">
    <property type="entry name" value="ALPHA-METHYLACYL-COA RACEMASE"/>
    <property type="match status" value="1"/>
</dbReference>
<feature type="region of interest" description="Disordered" evidence="1">
    <location>
        <begin position="334"/>
        <end position="363"/>
    </location>
</feature>
<evidence type="ECO:0000256" key="1">
    <source>
        <dbReference type="SAM" id="MobiDB-lite"/>
    </source>
</evidence>
<keyword evidence="2" id="KW-0808">Transferase</keyword>
<dbReference type="EMBL" id="SACN01000001">
    <property type="protein sequence ID" value="RVT94211.1"/>
    <property type="molecule type" value="Genomic_DNA"/>
</dbReference>
<sequence length="363" mass="38684">MGSEPKGALAGLRIVEMAGIGPGPFCGMMLADHGAEVIRVERPGAVIEHRDPLLRSRVSVALDLKDPADLARLIDLVKGADGLIEGYRPGVMERLGLGPDVLLAANPKLVYGRMTGWGQTGPYAPAAGHDINYVALSGLLHTIGRADVPPVPAGNYVGDFGGGGMMLAFGMVTALLAVQRGGPGQVIDCAMWEGAALLGTMIYGFVQNGRWVDKREANFLDGAAHFYDSYECADGRYVAIGAIEPQFYALLREKLGIADDPDFDPQDDEAGWPRLSERIAAIFKTKTRDEWCDLLEYGDACFAPILSLSEAPQHPHAKARDAFIEIDGVVQPAPGPRFSATPAPAPRAYPGNGADTKSVFNDK</sequence>
<keyword evidence="3" id="KW-1185">Reference proteome</keyword>
<proteinExistence type="predicted"/>
<dbReference type="OrthoDB" id="5720311at2"/>
<evidence type="ECO:0000313" key="3">
    <source>
        <dbReference type="Proteomes" id="UP000282971"/>
    </source>
</evidence>
<name>A0A437M916_9SPHN</name>
<dbReference type="InterPro" id="IPR050509">
    <property type="entry name" value="CoA-transferase_III"/>
</dbReference>
<dbReference type="PANTHER" id="PTHR48228">
    <property type="entry name" value="SUCCINYL-COA--D-CITRAMALATE COA-TRANSFERASE"/>
    <property type="match status" value="1"/>
</dbReference>